<dbReference type="RefSeq" id="WP_318109264.1">
    <property type="nucleotide sequence ID" value="NZ_CP137573.1"/>
</dbReference>
<evidence type="ECO:0000313" key="2">
    <source>
        <dbReference type="Proteomes" id="UP001301731"/>
    </source>
</evidence>
<protein>
    <submittedName>
        <fullName evidence="1">Uncharacterized protein</fullName>
    </submittedName>
</protein>
<sequence length="194" mass="20236">MLGSIGAAAAPAASTLDGFVRGLTQPPRHDGGAPLPNGVRRWHGAQNAAWAHWRITGGSKLFLAFLEDAASQGLGYADLGRLAELGPRASRCATAVRPLLESPGPWTRVQAAHAWWRITGDTDAAVPVLLEALEPLKSGDADEPCRAAVRYIARIGAPALAAAPLLEATLSSDRCFPWDVYPAARAALLAFGGG</sequence>
<dbReference type="Gene3D" id="1.25.10.10">
    <property type="entry name" value="Leucine-rich Repeat Variant"/>
    <property type="match status" value="1"/>
</dbReference>
<evidence type="ECO:0000313" key="1">
    <source>
        <dbReference type="EMBL" id="WOX26303.1"/>
    </source>
</evidence>
<dbReference type="EMBL" id="CP137573">
    <property type="protein sequence ID" value="WOX26303.1"/>
    <property type="molecule type" value="Genomic_DNA"/>
</dbReference>
<name>A0ABZ0M3E4_9ACTN</name>
<proteinExistence type="predicted"/>
<accession>A0ABZ0M3E4</accession>
<gene>
    <name evidence="1" type="ORF">R2D22_34950</name>
</gene>
<dbReference type="SUPFAM" id="SSF48371">
    <property type="entry name" value="ARM repeat"/>
    <property type="match status" value="1"/>
</dbReference>
<dbReference type="Proteomes" id="UP001301731">
    <property type="component" value="Chromosome"/>
</dbReference>
<dbReference type="InterPro" id="IPR011989">
    <property type="entry name" value="ARM-like"/>
</dbReference>
<dbReference type="InterPro" id="IPR016024">
    <property type="entry name" value="ARM-type_fold"/>
</dbReference>
<reference evidence="1 2" key="1">
    <citation type="submission" date="2023-10" db="EMBL/GenBank/DDBJ databases">
        <title>The genome sequence of Streptomyces sp. HUAS YS2.</title>
        <authorList>
            <person name="Mo P."/>
        </authorList>
    </citation>
    <scope>NUCLEOTIDE SEQUENCE [LARGE SCALE GENOMIC DNA]</scope>
    <source>
        <strain evidence="1 2">HUAS YS2</strain>
    </source>
</reference>
<keyword evidence="2" id="KW-1185">Reference proteome</keyword>
<organism evidence="1 2">
    <name type="scientific">Streptomyces solicathayae</name>
    <dbReference type="NCBI Taxonomy" id="3081768"/>
    <lineage>
        <taxon>Bacteria</taxon>
        <taxon>Bacillati</taxon>
        <taxon>Actinomycetota</taxon>
        <taxon>Actinomycetes</taxon>
        <taxon>Kitasatosporales</taxon>
        <taxon>Streptomycetaceae</taxon>
        <taxon>Streptomyces</taxon>
    </lineage>
</organism>